<proteinExistence type="predicted"/>
<dbReference type="OrthoDB" id="2659729at2759"/>
<reference evidence="1 2" key="1">
    <citation type="submission" date="2014-06" db="EMBL/GenBank/DDBJ databases">
        <authorList>
            <consortium name="DOE Joint Genome Institute"/>
            <person name="Kuo A."/>
            <person name="Kohler A."/>
            <person name="Nagy L.G."/>
            <person name="Floudas D."/>
            <person name="Copeland A."/>
            <person name="Barry K.W."/>
            <person name="Cichocki N."/>
            <person name="Veneault-Fourrey C."/>
            <person name="LaButti K."/>
            <person name="Lindquist E.A."/>
            <person name="Lipzen A."/>
            <person name="Lundell T."/>
            <person name="Morin E."/>
            <person name="Murat C."/>
            <person name="Sun H."/>
            <person name="Tunlid A."/>
            <person name="Henrissat B."/>
            <person name="Grigoriev I.V."/>
            <person name="Hibbett D.S."/>
            <person name="Martin F."/>
            <person name="Nordberg H.P."/>
            <person name="Cantor M.N."/>
            <person name="Hua S.X."/>
        </authorList>
    </citation>
    <scope>NUCLEOTIDE SEQUENCE [LARGE SCALE GENOMIC DNA]</scope>
    <source>
        <strain evidence="1 2">ATCC 200175</strain>
    </source>
</reference>
<dbReference type="EMBL" id="KN819380">
    <property type="protein sequence ID" value="KIJ11390.1"/>
    <property type="molecule type" value="Genomic_DNA"/>
</dbReference>
<dbReference type="AlphaFoldDB" id="A0A0C9T6N6"/>
<evidence type="ECO:0000313" key="2">
    <source>
        <dbReference type="Proteomes" id="UP000053647"/>
    </source>
</evidence>
<dbReference type="SUPFAM" id="SSF53098">
    <property type="entry name" value="Ribonuclease H-like"/>
    <property type="match status" value="1"/>
</dbReference>
<dbReference type="InterPro" id="IPR036397">
    <property type="entry name" value="RNaseH_sf"/>
</dbReference>
<protein>
    <recommendedName>
        <fullName evidence="3">Integrase catalytic domain-containing protein</fullName>
    </recommendedName>
</protein>
<keyword evidence="2" id="KW-1185">Reference proteome</keyword>
<sequence>GVFRSDNGELKHNDLKAWFLSRGTIHQFTSAHTSTQNSHVEHVHLTLMGKARVM</sequence>
<dbReference type="InterPro" id="IPR012337">
    <property type="entry name" value="RNaseH-like_sf"/>
</dbReference>
<name>A0A0C9T6N6_PAXIN</name>
<dbReference type="HOGENOM" id="CLU_200849_0_0_1"/>
<dbReference type="GO" id="GO:0003676">
    <property type="term" value="F:nucleic acid binding"/>
    <property type="evidence" value="ECO:0007669"/>
    <property type="project" value="InterPro"/>
</dbReference>
<feature type="non-terminal residue" evidence="1">
    <location>
        <position position="54"/>
    </location>
</feature>
<organism evidence="1 2">
    <name type="scientific">Paxillus involutus ATCC 200175</name>
    <dbReference type="NCBI Taxonomy" id="664439"/>
    <lineage>
        <taxon>Eukaryota</taxon>
        <taxon>Fungi</taxon>
        <taxon>Dikarya</taxon>
        <taxon>Basidiomycota</taxon>
        <taxon>Agaricomycotina</taxon>
        <taxon>Agaricomycetes</taxon>
        <taxon>Agaricomycetidae</taxon>
        <taxon>Boletales</taxon>
        <taxon>Paxilineae</taxon>
        <taxon>Paxillaceae</taxon>
        <taxon>Paxillus</taxon>
    </lineage>
</organism>
<evidence type="ECO:0000313" key="1">
    <source>
        <dbReference type="EMBL" id="KIJ11390.1"/>
    </source>
</evidence>
<reference evidence="2" key="2">
    <citation type="submission" date="2015-01" db="EMBL/GenBank/DDBJ databases">
        <title>Evolutionary Origins and Diversification of the Mycorrhizal Mutualists.</title>
        <authorList>
            <consortium name="DOE Joint Genome Institute"/>
            <consortium name="Mycorrhizal Genomics Consortium"/>
            <person name="Kohler A."/>
            <person name="Kuo A."/>
            <person name="Nagy L.G."/>
            <person name="Floudas D."/>
            <person name="Copeland A."/>
            <person name="Barry K.W."/>
            <person name="Cichocki N."/>
            <person name="Veneault-Fourrey C."/>
            <person name="LaButti K."/>
            <person name="Lindquist E.A."/>
            <person name="Lipzen A."/>
            <person name="Lundell T."/>
            <person name="Morin E."/>
            <person name="Murat C."/>
            <person name="Riley R."/>
            <person name="Ohm R."/>
            <person name="Sun H."/>
            <person name="Tunlid A."/>
            <person name="Henrissat B."/>
            <person name="Grigoriev I.V."/>
            <person name="Hibbett D.S."/>
            <person name="Martin F."/>
        </authorList>
    </citation>
    <scope>NUCLEOTIDE SEQUENCE [LARGE SCALE GENOMIC DNA]</scope>
    <source>
        <strain evidence="2">ATCC 200175</strain>
    </source>
</reference>
<dbReference type="Proteomes" id="UP000053647">
    <property type="component" value="Unassembled WGS sequence"/>
</dbReference>
<gene>
    <name evidence="1" type="ORF">PAXINDRAFT_59822</name>
</gene>
<evidence type="ECO:0008006" key="3">
    <source>
        <dbReference type="Google" id="ProtNLM"/>
    </source>
</evidence>
<feature type="non-terminal residue" evidence="1">
    <location>
        <position position="1"/>
    </location>
</feature>
<accession>A0A0C9T6N6</accession>
<dbReference type="Gene3D" id="3.30.420.10">
    <property type="entry name" value="Ribonuclease H-like superfamily/Ribonuclease H"/>
    <property type="match status" value="1"/>
</dbReference>